<evidence type="ECO:0000313" key="2">
    <source>
        <dbReference type="EMBL" id="VAW49283.1"/>
    </source>
</evidence>
<name>A0A3B0VVS8_9ZZZZ</name>
<proteinExistence type="predicted"/>
<dbReference type="AlphaFoldDB" id="A0A3B0VVS8"/>
<feature type="non-terminal residue" evidence="1">
    <location>
        <position position="1"/>
    </location>
</feature>
<evidence type="ECO:0000313" key="1">
    <source>
        <dbReference type="EMBL" id="VAW47728.1"/>
    </source>
</evidence>
<gene>
    <name evidence="2" type="ORF">MNBD_GAMMA03-311</name>
    <name evidence="1" type="ORF">MNBD_GAMMA04-2297</name>
</gene>
<dbReference type="EMBL" id="UOFC01000271">
    <property type="protein sequence ID" value="VAW49283.1"/>
    <property type="molecule type" value="Genomic_DNA"/>
</dbReference>
<reference evidence="1" key="1">
    <citation type="submission" date="2018-06" db="EMBL/GenBank/DDBJ databases">
        <authorList>
            <person name="Zhirakovskaya E."/>
        </authorList>
    </citation>
    <scope>NUCLEOTIDE SEQUENCE</scope>
</reference>
<organism evidence="1">
    <name type="scientific">hydrothermal vent metagenome</name>
    <dbReference type="NCBI Taxonomy" id="652676"/>
    <lineage>
        <taxon>unclassified sequences</taxon>
        <taxon>metagenomes</taxon>
        <taxon>ecological metagenomes</taxon>
    </lineage>
</organism>
<dbReference type="EMBL" id="UOFB01000217">
    <property type="protein sequence ID" value="VAW47728.1"/>
    <property type="molecule type" value="Genomic_DNA"/>
</dbReference>
<protein>
    <submittedName>
        <fullName evidence="1">Uncharacterized protein</fullName>
    </submittedName>
</protein>
<accession>A0A3B0VVS8</accession>
<sequence>EELPSEALQWEGKPGVVVSKEEQMEHGNAHLANLKSFLKKD</sequence>